<dbReference type="SMART" id="SM00448">
    <property type="entry name" value="REC"/>
    <property type="match status" value="1"/>
</dbReference>
<dbReference type="Gene3D" id="3.40.50.2300">
    <property type="match status" value="1"/>
</dbReference>
<dbReference type="PANTHER" id="PTHR44591:SF3">
    <property type="entry name" value="RESPONSE REGULATORY DOMAIN-CONTAINING PROTEIN"/>
    <property type="match status" value="1"/>
</dbReference>
<dbReference type="GO" id="GO:0000160">
    <property type="term" value="P:phosphorelay signal transduction system"/>
    <property type="evidence" value="ECO:0007669"/>
    <property type="project" value="InterPro"/>
</dbReference>
<dbReference type="PATRIC" id="fig|1440763.5.peg.2528"/>
<dbReference type="Pfam" id="PF00072">
    <property type="entry name" value="Response_reg"/>
    <property type="match status" value="1"/>
</dbReference>
<evidence type="ECO:0000313" key="3">
    <source>
        <dbReference type="Proteomes" id="UP000182987"/>
    </source>
</evidence>
<protein>
    <submittedName>
        <fullName evidence="2">Uncharacterized protein</fullName>
    </submittedName>
</protein>
<dbReference type="KEGG" id="lrz:BJI69_02770"/>
<keyword evidence="3" id="KW-1185">Reference proteome</keyword>
<dbReference type="EMBL" id="CP017480">
    <property type="protein sequence ID" value="APG02935.1"/>
    <property type="molecule type" value="Genomic_DNA"/>
</dbReference>
<dbReference type="RefSeq" id="WP_046966003.1">
    <property type="nucleotide sequence ID" value="NZ_CP017480.1"/>
</dbReference>
<dbReference type="PANTHER" id="PTHR44591">
    <property type="entry name" value="STRESS RESPONSE REGULATOR PROTEIN 1"/>
    <property type="match status" value="1"/>
</dbReference>
<organism evidence="2 3">
    <name type="scientific">Luteibacter rhizovicinus DSM 16549</name>
    <dbReference type="NCBI Taxonomy" id="1440763"/>
    <lineage>
        <taxon>Bacteria</taxon>
        <taxon>Pseudomonadati</taxon>
        <taxon>Pseudomonadota</taxon>
        <taxon>Gammaproteobacteria</taxon>
        <taxon>Lysobacterales</taxon>
        <taxon>Rhodanobacteraceae</taxon>
        <taxon>Luteibacter</taxon>
    </lineage>
</organism>
<evidence type="ECO:0000313" key="2">
    <source>
        <dbReference type="EMBL" id="APG02935.1"/>
    </source>
</evidence>
<accession>A0A0G9HLN0</accession>
<dbReference type="STRING" id="1440763.BJI69_02770"/>
<dbReference type="InterPro" id="IPR011006">
    <property type="entry name" value="CheY-like_superfamily"/>
</dbReference>
<keyword evidence="1" id="KW-0597">Phosphoprotein</keyword>
<evidence type="ECO:0000256" key="1">
    <source>
        <dbReference type="ARBA" id="ARBA00022553"/>
    </source>
</evidence>
<gene>
    <name evidence="2" type="ORF">BJI69_02770</name>
</gene>
<reference evidence="3" key="1">
    <citation type="submission" date="2016-09" db="EMBL/GenBank/DDBJ databases">
        <authorList>
            <person name="Lysoe E."/>
        </authorList>
    </citation>
    <scope>NUCLEOTIDE SEQUENCE [LARGE SCALE GENOMIC DNA]</scope>
    <source>
        <strain evidence="3">LJ96T</strain>
    </source>
</reference>
<dbReference type="AlphaFoldDB" id="A0A0G9HLN0"/>
<dbReference type="SUPFAM" id="SSF52172">
    <property type="entry name" value="CheY-like"/>
    <property type="match status" value="1"/>
</dbReference>
<dbReference type="InterPro" id="IPR001789">
    <property type="entry name" value="Sig_transdc_resp-reg_receiver"/>
</dbReference>
<name>A0A0G9HLN0_9GAMM</name>
<dbReference type="InterPro" id="IPR050595">
    <property type="entry name" value="Bact_response_regulator"/>
</dbReference>
<proteinExistence type="predicted"/>
<sequence length="121" mass="13349">MTATGHVLVVEDDPHVLDITSYMLELEGYQVLTAMNANEALTLLGTHREVDLVLTDVNMPGDMDGIDLVRELHRQGNRVRYVVVSGDALHATERLGQLAAFLAKPYDRRSLLKAVGDAMPH</sequence>
<dbReference type="Proteomes" id="UP000182987">
    <property type="component" value="Chromosome"/>
</dbReference>
<dbReference type="PROSITE" id="PS50110">
    <property type="entry name" value="RESPONSE_REGULATORY"/>
    <property type="match status" value="1"/>
</dbReference>